<dbReference type="PROSITE" id="PS51257">
    <property type="entry name" value="PROKAR_LIPOPROTEIN"/>
    <property type="match status" value="1"/>
</dbReference>
<organism evidence="2 3">
    <name type="scientific">Chondromyces crocatus</name>
    <dbReference type="NCBI Taxonomy" id="52"/>
    <lineage>
        <taxon>Bacteria</taxon>
        <taxon>Pseudomonadati</taxon>
        <taxon>Myxococcota</taxon>
        <taxon>Polyangia</taxon>
        <taxon>Polyangiales</taxon>
        <taxon>Polyangiaceae</taxon>
        <taxon>Chondromyces</taxon>
    </lineage>
</organism>
<keyword evidence="3" id="KW-1185">Reference proteome</keyword>
<dbReference type="EMBL" id="CP012159">
    <property type="protein sequence ID" value="AKT40427.1"/>
    <property type="molecule type" value="Genomic_DNA"/>
</dbReference>
<dbReference type="RefSeq" id="WP_050432360.1">
    <property type="nucleotide sequence ID" value="NZ_CP012159.1"/>
</dbReference>
<protein>
    <submittedName>
        <fullName evidence="2">Uncharacterized protein</fullName>
    </submittedName>
</protein>
<dbReference type="Proteomes" id="UP000067626">
    <property type="component" value="Chromosome"/>
</dbReference>
<sequence length="1397" mass="144783">MRRVINRLAAPFAMLLAGCAAGGGGCGGCDGVTPLAEGFKPDARIENAGSARLTASGIEFLEQNLGTLAQSLLGDSSSGGILTFPIPSSSGSIFSGANYSICPDGPNENATPPRCVAEINLGAAQFQIDPQSPNVLRIHGPLPIRLQDLPIRTTIFGINGNARATLNGNDACPPNPQTFANINLDVNVTIEIDADPTHSRRGYTKVRVGNININEGQLRDSIDFNCGGSFTGAVLNGLKGVVMPFLMDGLIGTLGDQINSQLCQQANPALSPSCPVGTTDDGGTCMYPDGSCASIILGTDGHINLGQLLAGISPGTKGGLDFLFAAGGHSQRDDGSGRHWGDLNPVAGGATLGLYGGAEPLPVSNCVKFSDLPLPSAIPIPDELLGNAIDGWPDGVAGPHVGIALSERFTNYALSGVYNSGLLCLAISSDQIPLISSGTLGLLIQGVDSLGLQKEKQSVAIVVRPGTPPRIAFGNGTDVDSDPLIRLQLDQASFDFYMWSLDRYIRFMTATYDLDVPVNLEVTPEGLAPVLNKVGVKNGKVTNSGLLTGDPDGIAAALAELIEGQVGQALGGGIDPIDLNGSLASLGLSLTIPDSVPGQGSPGLRRLSKGSDNYLGIFASFGLASQSSSLVSHTHASIKSADIPVEGLRMATMTRDNAPRVTLVMGSDLDDGTRAMEYQVRVDQGVWRPFTQSRIIDLQDSWLRLQGRHVISVRSRVVGEPLSLDPTPVQVEVVVDVEAPAIQVSSVENGRATLSIEDAVSDTARAEVRYRLDGGAWSAWQKAAEVGAIEVGEAMDIDVEARDEVGNVATSTQALIRGRIEPGGDSGCGCEVAGSARSGGAAGWLVAGVLAAFGARLRRRRQNAGRGNAAGSLGAEAEVEAGAVEIEAKGPARSGGRRTLGRHATRGMLGGLLVMAVAGAQAGCNCGDVEVPSKPGAECGEDCTTLEAGLIGAYTSVAVDGEKVWVAGYAEGNRSFDFKWGDLVVGALEGDKVNWTAIDGVPSEPPVDPKRFDTEGFRGGQIEPGDDVGLWTSIAIGPDGGPAVAYFDRTNRRLKFAQYVGGAWLVSVVQEAARSDIGRYAKLLFVNGTPVIAYLAIEPGEDGAVTSSVRIARGNTAAPGAGQWSFEDVVADPATPCRAFACGSGTVCVASTGRCTARTEGCGTCSSGSECVDAGGQLSCQEVFTSDKLETYPDAVGAYVAMVPDQAGGVGVAFYDRIRGNAVIASKDSGSWKTLIVDGEAADGTNTGDVGMGLSLFIDEAKTWHLTYADGLSEGLRYAQVKNLSDVLPIEVIDDGLGIEGTRFEDGQHIVGDDSSLLVTSGGEVHVSYQDATSGKLRYAVGTSSGSAHSWLVRELPQQSFAGAFSKVVQVGGRIQIANWWRVGGASPAGDVAFVTP</sequence>
<name>A0A0K1EIA4_CHOCO</name>
<evidence type="ECO:0000256" key="1">
    <source>
        <dbReference type="SAM" id="SignalP"/>
    </source>
</evidence>
<gene>
    <name evidence="2" type="ORF">CMC5_045800</name>
</gene>
<keyword evidence="1" id="KW-0732">Signal</keyword>
<dbReference type="NCBIfam" id="TIGR03901">
    <property type="entry name" value="MYXO-CTERM"/>
    <property type="match status" value="1"/>
</dbReference>
<evidence type="ECO:0000313" key="2">
    <source>
        <dbReference type="EMBL" id="AKT40427.1"/>
    </source>
</evidence>
<proteinExistence type="predicted"/>
<dbReference type="OrthoDB" id="5476000at2"/>
<evidence type="ECO:0000313" key="3">
    <source>
        <dbReference type="Proteomes" id="UP000067626"/>
    </source>
</evidence>
<feature type="chain" id="PRO_5005459507" evidence="1">
    <location>
        <begin position="23"/>
        <end position="1397"/>
    </location>
</feature>
<reference evidence="2 3" key="1">
    <citation type="submission" date="2015-07" db="EMBL/GenBank/DDBJ databases">
        <title>Genome analysis of myxobacterium Chondromyces crocatus Cm c5 reveals a high potential for natural compound synthesis and the genetic basis for the loss of fruiting body formation.</title>
        <authorList>
            <person name="Zaburannyi N."/>
            <person name="Bunk B."/>
            <person name="Maier J."/>
            <person name="Overmann J."/>
            <person name="Mueller R."/>
        </authorList>
    </citation>
    <scope>NUCLEOTIDE SEQUENCE [LARGE SCALE GENOMIC DNA]</scope>
    <source>
        <strain evidence="2 3">Cm c5</strain>
    </source>
</reference>
<dbReference type="PATRIC" id="fig|52.7.peg.5054"/>
<feature type="signal peptide" evidence="1">
    <location>
        <begin position="1"/>
        <end position="22"/>
    </location>
</feature>
<dbReference type="InterPro" id="IPR024038">
    <property type="entry name" value="MYXO-CTERM"/>
</dbReference>
<dbReference type="KEGG" id="ccro:CMC5_045800"/>
<accession>A0A0K1EIA4</accession>